<evidence type="ECO:0000256" key="1">
    <source>
        <dbReference type="SAM" id="MobiDB-lite"/>
    </source>
</evidence>
<name>A0A812P356_9DINO</name>
<dbReference type="AlphaFoldDB" id="A0A812P356"/>
<reference evidence="2" key="1">
    <citation type="submission" date="2021-02" db="EMBL/GenBank/DDBJ databases">
        <authorList>
            <person name="Dougan E. K."/>
            <person name="Rhodes N."/>
            <person name="Thang M."/>
            <person name="Chan C."/>
        </authorList>
    </citation>
    <scope>NUCLEOTIDE SEQUENCE</scope>
</reference>
<dbReference type="OrthoDB" id="10574026at2759"/>
<sequence length="254" mass="26512">MASFGYLRSGSLGSEAGQAVAAAASQVRTSSTLTAAAAHMRSCQASGGSEDGSTLSTRPSSGNSQQAQAPEPPQLATQPVALPLPRSPMRRMDWPEANPTATTSELRSTASFGSFDGTPKRWELAMPPSTTPPPRSPPRAQVAAVRVLRRAPEVSERVQMSPPPLPTLPPTAVRIPGRKGSTTQEPPESERSRASSWEASRTPPVSQTPRSEGDKEPPPGVLRHVVRTVAVAKASRSSPSDAEAGGRQAASAAR</sequence>
<organism evidence="2 3">
    <name type="scientific">Symbiodinium natans</name>
    <dbReference type="NCBI Taxonomy" id="878477"/>
    <lineage>
        <taxon>Eukaryota</taxon>
        <taxon>Sar</taxon>
        <taxon>Alveolata</taxon>
        <taxon>Dinophyceae</taxon>
        <taxon>Suessiales</taxon>
        <taxon>Symbiodiniaceae</taxon>
        <taxon>Symbiodinium</taxon>
    </lineage>
</organism>
<dbReference type="Proteomes" id="UP000604046">
    <property type="component" value="Unassembled WGS sequence"/>
</dbReference>
<keyword evidence="3" id="KW-1185">Reference proteome</keyword>
<evidence type="ECO:0000313" key="3">
    <source>
        <dbReference type="Proteomes" id="UP000604046"/>
    </source>
</evidence>
<gene>
    <name evidence="2" type="ORF">SNAT2548_LOCUS18295</name>
</gene>
<dbReference type="EMBL" id="CAJNDS010002140">
    <property type="protein sequence ID" value="CAE7348323.1"/>
    <property type="molecule type" value="Genomic_DNA"/>
</dbReference>
<evidence type="ECO:0000313" key="2">
    <source>
        <dbReference type="EMBL" id="CAE7348323.1"/>
    </source>
</evidence>
<feature type="compositionally biased region" description="Low complexity" evidence="1">
    <location>
        <begin position="242"/>
        <end position="254"/>
    </location>
</feature>
<feature type="compositionally biased region" description="Low complexity" evidence="1">
    <location>
        <begin position="65"/>
        <end position="79"/>
    </location>
</feature>
<feature type="compositionally biased region" description="Polar residues" evidence="1">
    <location>
        <begin position="43"/>
        <end position="64"/>
    </location>
</feature>
<feature type="compositionally biased region" description="Low complexity" evidence="1">
    <location>
        <begin position="13"/>
        <end position="27"/>
    </location>
</feature>
<feature type="region of interest" description="Disordered" evidence="1">
    <location>
        <begin position="1"/>
        <end position="254"/>
    </location>
</feature>
<proteinExistence type="predicted"/>
<feature type="compositionally biased region" description="Polar residues" evidence="1">
    <location>
        <begin position="99"/>
        <end position="112"/>
    </location>
</feature>
<comment type="caution">
    <text evidence="2">The sequence shown here is derived from an EMBL/GenBank/DDBJ whole genome shotgun (WGS) entry which is preliminary data.</text>
</comment>
<accession>A0A812P356</accession>
<protein>
    <submittedName>
        <fullName evidence="2">Uncharacterized protein</fullName>
    </submittedName>
</protein>